<dbReference type="RefSeq" id="WP_347306061.1">
    <property type="nucleotide sequence ID" value="NZ_JBAJEX010000001.1"/>
</dbReference>
<evidence type="ECO:0000313" key="12">
    <source>
        <dbReference type="Proteomes" id="UP001482231"/>
    </source>
</evidence>
<gene>
    <name evidence="8 11" type="primary">bamA</name>
    <name evidence="11" type="ORF">V6E02_00425</name>
</gene>
<dbReference type="InterPro" id="IPR023707">
    <property type="entry name" value="OM_assembly_BamA"/>
</dbReference>
<reference evidence="11 12" key="1">
    <citation type="submission" date="2024-02" db="EMBL/GenBank/DDBJ databases">
        <title>New thermophilic sulfur-oxidizing bacteria from a hot springs of the Uzon caldera (Kamchatka, Russia).</title>
        <authorList>
            <person name="Dukat A.M."/>
            <person name="Elcheninov A.G."/>
            <person name="Frolov E.N."/>
        </authorList>
    </citation>
    <scope>NUCLEOTIDE SEQUENCE [LARGE SCALE GENOMIC DNA]</scope>
    <source>
        <strain evidence="11 12">AK1</strain>
    </source>
</reference>
<comment type="caution">
    <text evidence="11">The sequence shown here is derived from an EMBL/GenBank/DDBJ whole genome shotgun (WGS) entry which is preliminary data.</text>
</comment>
<dbReference type="PANTHER" id="PTHR12815:SF23">
    <property type="entry name" value="OUTER MEMBRANE PROTEIN ASSEMBLY FACTOR BAMA"/>
    <property type="match status" value="1"/>
</dbReference>
<keyword evidence="4 8" id="KW-0732">Signal</keyword>
<dbReference type="PIRSF" id="PIRSF006076">
    <property type="entry name" value="OM_assembly_OMP85"/>
    <property type="match status" value="1"/>
</dbReference>
<dbReference type="HAMAP" id="MF_01430">
    <property type="entry name" value="OM_assembly_BamA"/>
    <property type="match status" value="1"/>
</dbReference>
<keyword evidence="2 8" id="KW-1134">Transmembrane beta strand</keyword>
<dbReference type="PANTHER" id="PTHR12815">
    <property type="entry name" value="SORTING AND ASSEMBLY MACHINERY SAMM50 PROTEIN FAMILY MEMBER"/>
    <property type="match status" value="1"/>
</dbReference>
<evidence type="ECO:0000256" key="2">
    <source>
        <dbReference type="ARBA" id="ARBA00022452"/>
    </source>
</evidence>
<comment type="similarity">
    <text evidence="8">Belongs to the BamA family.</text>
</comment>
<feature type="domain" description="POTRA" evidence="10">
    <location>
        <begin position="266"/>
        <end position="344"/>
    </location>
</feature>
<dbReference type="PROSITE" id="PS00213">
    <property type="entry name" value="LIPOCALIN"/>
    <property type="match status" value="1"/>
</dbReference>
<dbReference type="InterPro" id="IPR034746">
    <property type="entry name" value="POTRA"/>
</dbReference>
<evidence type="ECO:0000256" key="7">
    <source>
        <dbReference type="ARBA" id="ARBA00023237"/>
    </source>
</evidence>
<evidence type="ECO:0000256" key="9">
    <source>
        <dbReference type="NCBIfam" id="TIGR03303"/>
    </source>
</evidence>
<feature type="domain" description="POTRA" evidence="10">
    <location>
        <begin position="92"/>
        <end position="172"/>
    </location>
</feature>
<keyword evidence="6 8" id="KW-0472">Membrane</keyword>
<feature type="domain" description="POTRA" evidence="10">
    <location>
        <begin position="24"/>
        <end position="91"/>
    </location>
</feature>
<keyword evidence="7 8" id="KW-0998">Cell outer membrane</keyword>
<protein>
    <recommendedName>
        <fullName evidence="8 9">Outer membrane protein assembly factor BamA</fullName>
    </recommendedName>
</protein>
<dbReference type="Proteomes" id="UP001482231">
    <property type="component" value="Unassembled WGS sequence"/>
</dbReference>
<evidence type="ECO:0000259" key="10">
    <source>
        <dbReference type="PROSITE" id="PS51779"/>
    </source>
</evidence>
<dbReference type="InterPro" id="IPR000184">
    <property type="entry name" value="Bac_surfAg_D15"/>
</dbReference>
<name>A0ABV0ECZ4_9BURK</name>
<evidence type="ECO:0000256" key="3">
    <source>
        <dbReference type="ARBA" id="ARBA00022692"/>
    </source>
</evidence>
<feature type="domain" description="POTRA" evidence="10">
    <location>
        <begin position="347"/>
        <end position="421"/>
    </location>
</feature>
<feature type="signal peptide" evidence="8">
    <location>
        <begin position="1"/>
        <end position="20"/>
    </location>
</feature>
<evidence type="ECO:0000256" key="1">
    <source>
        <dbReference type="ARBA" id="ARBA00004370"/>
    </source>
</evidence>
<dbReference type="NCBIfam" id="TIGR03303">
    <property type="entry name" value="OM_YaeT"/>
    <property type="match status" value="1"/>
</dbReference>
<dbReference type="Pfam" id="PF07244">
    <property type="entry name" value="POTRA"/>
    <property type="match status" value="5"/>
</dbReference>
<evidence type="ECO:0000256" key="5">
    <source>
        <dbReference type="ARBA" id="ARBA00022737"/>
    </source>
</evidence>
<dbReference type="EMBL" id="JBAJEX010000001">
    <property type="protein sequence ID" value="MEO1765687.1"/>
    <property type="molecule type" value="Genomic_DNA"/>
</dbReference>
<comment type="subcellular location">
    <subcellularLocation>
        <location evidence="8">Cell outer membrane</location>
    </subcellularLocation>
    <subcellularLocation>
        <location evidence="1">Membrane</location>
    </subcellularLocation>
</comment>
<dbReference type="Gene3D" id="2.40.160.50">
    <property type="entry name" value="membrane protein fhac: a member of the omp85/tpsb transporter family"/>
    <property type="match status" value="1"/>
</dbReference>
<keyword evidence="5 8" id="KW-0677">Repeat</keyword>
<keyword evidence="12" id="KW-1185">Reference proteome</keyword>
<organism evidence="11 12">
    <name type="scientific">Thiobacter aerophilum</name>
    <dbReference type="NCBI Taxonomy" id="3121275"/>
    <lineage>
        <taxon>Bacteria</taxon>
        <taxon>Pseudomonadati</taxon>
        <taxon>Pseudomonadota</taxon>
        <taxon>Betaproteobacteria</taxon>
        <taxon>Burkholderiales</taxon>
        <taxon>Thiobacteraceae</taxon>
        <taxon>Thiobacter</taxon>
    </lineage>
</organism>
<feature type="chain" id="PRO_5044918661" description="Outer membrane protein assembly factor BamA" evidence="8">
    <location>
        <begin position="21"/>
        <end position="758"/>
    </location>
</feature>
<proteinExistence type="inferred from homology"/>
<dbReference type="InterPro" id="IPR039910">
    <property type="entry name" value="D15-like"/>
</dbReference>
<dbReference type="PROSITE" id="PS51779">
    <property type="entry name" value="POTRA"/>
    <property type="match status" value="5"/>
</dbReference>
<evidence type="ECO:0000256" key="8">
    <source>
        <dbReference type="HAMAP-Rule" id="MF_01430"/>
    </source>
</evidence>
<dbReference type="InterPro" id="IPR010827">
    <property type="entry name" value="BamA/TamA_POTRA"/>
</dbReference>
<sequence length="758" mass="83844" precursor="true">MRPSLLVWLVAAGLSRAAFAFEPFVVKDIRVEGIQRTEAGTVFSYLPVKVGETFDEEKSAAAIKALYATGFFSDVRLEVQDGVLIVQVQERPAIGQIDIFGAKEFSKDQLKTGLKEVGLAESRIFDRALLDKAEQELKRQYLARGKYGVEIKTTVTPLERNRVAIRFDISEGEVAKIRQINIVGAQAFREKDLLELMNLSTPNWLSWYTKNDQYSKQKLAGDLETLRSFYLNRGYMDFAIESTQVQITPDKKDIYITINIHEGPRYTLSDIKVAGELLIPEDELRKLVKVKSGEVFSRERITETTKAISDRLGNEGYAFANVNAVPEVDRERQRVAFTFFIDPGRRVYVRQVRISGNTRTRDEVIRREMRQIEGGWYSAAKINRSKERIDKLDYFKEVNIETPAVPGTTDQVDVNVRVEEKPTGSIMAGAGFSSGEGLILSGSVSQANVLGSGNFLAVQANTSKVNTVYALSYTNPYYTDDGLSLGFDIYTRKVDSTALSVTTYTTSSQGLGLRLGVPIAETDSIGFGLGYEHTKSTVDTTASPVYAQFVSTFGNSYSILRGDASWARDTRDSRLYPMKGRLQRAVGEIGLPGAELNYVKLTYQHQWLTPLSRDTALLLNGEVGWAKGLLGDPFPFFKNYYAGGVTSVRGYKAGTIGPKDNLGQAIGGTRRIIGNAEYLFPLPGLKNDKSARLSAFLDAGAVYGPDAKVSLGDLRYSAGIALSWVSPVGPLKFSLAKALNPKPDDKTEVFQFQLGSVF</sequence>
<evidence type="ECO:0000256" key="4">
    <source>
        <dbReference type="ARBA" id="ARBA00022729"/>
    </source>
</evidence>
<comment type="function">
    <text evidence="8">Part of the outer membrane protein assembly complex, which is involved in assembly and insertion of beta-barrel proteins into the outer membrane.</text>
</comment>
<dbReference type="Pfam" id="PF01103">
    <property type="entry name" value="Omp85"/>
    <property type="match status" value="1"/>
</dbReference>
<accession>A0ABV0ECZ4</accession>
<keyword evidence="3 8" id="KW-0812">Transmembrane</keyword>
<evidence type="ECO:0000313" key="11">
    <source>
        <dbReference type="EMBL" id="MEO1765687.1"/>
    </source>
</evidence>
<feature type="domain" description="POTRA" evidence="10">
    <location>
        <begin position="175"/>
        <end position="263"/>
    </location>
</feature>
<comment type="subunit">
    <text evidence="8">Part of the Bam complex.</text>
</comment>
<evidence type="ECO:0000256" key="6">
    <source>
        <dbReference type="ARBA" id="ARBA00023136"/>
    </source>
</evidence>
<dbReference type="InterPro" id="IPR022272">
    <property type="entry name" value="Lipocalin_CS"/>
</dbReference>
<dbReference type="Gene3D" id="3.10.20.310">
    <property type="entry name" value="membrane protein fhac"/>
    <property type="match status" value="5"/>
</dbReference>